<evidence type="ECO:0000256" key="1">
    <source>
        <dbReference type="SAM" id="MobiDB-lite"/>
    </source>
</evidence>
<dbReference type="RefSeq" id="WP_017157662.1">
    <property type="nucleotide sequence ID" value="NZ_CP083575.1"/>
</dbReference>
<organism evidence="2 3">
    <name type="scientific">Xanthomonas manihotis</name>
    <dbReference type="NCBI Taxonomy" id="43353"/>
    <lineage>
        <taxon>Bacteria</taxon>
        <taxon>Pseudomonadati</taxon>
        <taxon>Pseudomonadota</taxon>
        <taxon>Gammaproteobacteria</taxon>
        <taxon>Lysobacterales</taxon>
        <taxon>Lysobacteraceae</taxon>
        <taxon>Xanthomonas</taxon>
    </lineage>
</organism>
<proteinExistence type="predicted"/>
<name>A0A8I1XQE4_XANMN</name>
<accession>A0A8I1XQE4</accession>
<dbReference type="Proteomes" id="UP000668572">
    <property type="component" value="Unassembled WGS sequence"/>
</dbReference>
<dbReference type="AlphaFoldDB" id="A0A8I1XQE4"/>
<reference evidence="2" key="1">
    <citation type="submission" date="2021-03" db="EMBL/GenBank/DDBJ databases">
        <title>Molecular characterization of Xanthomonas species pathogenic on Araceae and the development of a triplex TaqMan assay for detection of X. phaseoli pv. dieffenbachiae.</title>
        <authorList>
            <person name="Van Der Wolf J."/>
            <person name="Krijger M."/>
            <person name="Mendes O."/>
            <person name="Brankovics B."/>
            <person name="Bonants P."/>
            <person name="Meekes E."/>
        </authorList>
    </citation>
    <scope>NUCLEOTIDE SEQUENCE</scope>
    <source>
        <strain evidence="2">NBC1264</strain>
    </source>
</reference>
<gene>
    <name evidence="2" type="ORF">J7405_11135</name>
</gene>
<feature type="region of interest" description="Disordered" evidence="1">
    <location>
        <begin position="28"/>
        <end position="79"/>
    </location>
</feature>
<comment type="caution">
    <text evidence="2">The sequence shown here is derived from an EMBL/GenBank/DDBJ whole genome shotgun (WGS) entry which is preliminary data.</text>
</comment>
<evidence type="ECO:0000313" key="3">
    <source>
        <dbReference type="Proteomes" id="UP000668572"/>
    </source>
</evidence>
<evidence type="ECO:0000313" key="2">
    <source>
        <dbReference type="EMBL" id="MBO9760089.1"/>
    </source>
</evidence>
<dbReference type="EMBL" id="JAGHXW010000032">
    <property type="protein sequence ID" value="MBO9760089.1"/>
    <property type="molecule type" value="Genomic_DNA"/>
</dbReference>
<protein>
    <submittedName>
        <fullName evidence="2">Uncharacterized protein</fullName>
    </submittedName>
</protein>
<sequence>MGMRAGHALVAVAAENCQQVNAALAAASTAPADVGGASPDTFGDRDGLAGQAGAGRRDIHMVIPRADGQRRTPRGGALQ</sequence>